<accession>A0AAE0VI40</accession>
<evidence type="ECO:0000313" key="2">
    <source>
        <dbReference type="EMBL" id="KAK3579118.1"/>
    </source>
</evidence>
<dbReference type="Proteomes" id="UP001195483">
    <property type="component" value="Unassembled WGS sequence"/>
</dbReference>
<protein>
    <submittedName>
        <fullName evidence="2">Uncharacterized protein</fullName>
    </submittedName>
</protein>
<evidence type="ECO:0000256" key="1">
    <source>
        <dbReference type="SAM" id="Phobius"/>
    </source>
</evidence>
<keyword evidence="1" id="KW-1133">Transmembrane helix</keyword>
<dbReference type="AlphaFoldDB" id="A0AAE0VI40"/>
<keyword evidence="1" id="KW-0812">Transmembrane</keyword>
<reference evidence="2" key="1">
    <citation type="journal article" date="2021" name="Genome Biol. Evol.">
        <title>A High-Quality Reference Genome for a Parasitic Bivalve with Doubly Uniparental Inheritance (Bivalvia: Unionida).</title>
        <authorList>
            <person name="Smith C.H."/>
        </authorList>
    </citation>
    <scope>NUCLEOTIDE SEQUENCE</scope>
    <source>
        <strain evidence="2">CHS0354</strain>
    </source>
</reference>
<evidence type="ECO:0000313" key="3">
    <source>
        <dbReference type="Proteomes" id="UP001195483"/>
    </source>
</evidence>
<name>A0AAE0VI40_9BIVA</name>
<sequence>MFVCDRLFISIRMDVFDCPTFVVCLSAITGLRFVAFGTLVTTDFNFLFFCFCGFITFPSFEELASTSQKAAISSGPKPENSESESALRLVIERTLSSSVAIRKYFRTDNTYSLHYVLSWLQHHVFFKYTPII</sequence>
<comment type="caution">
    <text evidence="2">The sequence shown here is derived from an EMBL/GenBank/DDBJ whole genome shotgun (WGS) entry which is preliminary data.</text>
</comment>
<dbReference type="EMBL" id="JAEAOA010001340">
    <property type="protein sequence ID" value="KAK3579118.1"/>
    <property type="molecule type" value="Genomic_DNA"/>
</dbReference>
<organism evidence="2 3">
    <name type="scientific">Potamilus streckersoni</name>
    <dbReference type="NCBI Taxonomy" id="2493646"/>
    <lineage>
        <taxon>Eukaryota</taxon>
        <taxon>Metazoa</taxon>
        <taxon>Spiralia</taxon>
        <taxon>Lophotrochozoa</taxon>
        <taxon>Mollusca</taxon>
        <taxon>Bivalvia</taxon>
        <taxon>Autobranchia</taxon>
        <taxon>Heteroconchia</taxon>
        <taxon>Palaeoheterodonta</taxon>
        <taxon>Unionida</taxon>
        <taxon>Unionoidea</taxon>
        <taxon>Unionidae</taxon>
        <taxon>Ambleminae</taxon>
        <taxon>Lampsilini</taxon>
        <taxon>Potamilus</taxon>
    </lineage>
</organism>
<proteinExistence type="predicted"/>
<gene>
    <name evidence="2" type="ORF">CHS0354_022138</name>
</gene>
<reference evidence="2" key="2">
    <citation type="journal article" date="2021" name="Genome Biol. Evol.">
        <title>Developing a high-quality reference genome for a parasitic bivalve with doubly uniparental inheritance (Bivalvia: Unionida).</title>
        <authorList>
            <person name="Smith C.H."/>
        </authorList>
    </citation>
    <scope>NUCLEOTIDE SEQUENCE</scope>
    <source>
        <strain evidence="2">CHS0354</strain>
        <tissue evidence="2">Mantle</tissue>
    </source>
</reference>
<reference evidence="2" key="3">
    <citation type="submission" date="2023-05" db="EMBL/GenBank/DDBJ databases">
        <authorList>
            <person name="Smith C.H."/>
        </authorList>
    </citation>
    <scope>NUCLEOTIDE SEQUENCE</scope>
    <source>
        <strain evidence="2">CHS0354</strain>
        <tissue evidence="2">Mantle</tissue>
    </source>
</reference>
<feature type="transmembrane region" description="Helical" evidence="1">
    <location>
        <begin position="21"/>
        <end position="40"/>
    </location>
</feature>
<keyword evidence="1" id="KW-0472">Membrane</keyword>
<keyword evidence="3" id="KW-1185">Reference proteome</keyword>